<feature type="compositionally biased region" description="Pro residues" evidence="1">
    <location>
        <begin position="138"/>
        <end position="147"/>
    </location>
</feature>
<feature type="compositionally biased region" description="Low complexity" evidence="1">
    <location>
        <begin position="1048"/>
        <end position="1071"/>
    </location>
</feature>
<organism evidence="3">
    <name type="scientific">Micromonas pusilla (strain CCMP1545)</name>
    <name type="common">Picoplanktonic green alga</name>
    <dbReference type="NCBI Taxonomy" id="564608"/>
    <lineage>
        <taxon>Eukaryota</taxon>
        <taxon>Viridiplantae</taxon>
        <taxon>Chlorophyta</taxon>
        <taxon>Mamiellophyceae</taxon>
        <taxon>Mamiellales</taxon>
        <taxon>Mamiellaceae</taxon>
        <taxon>Micromonas</taxon>
    </lineage>
</organism>
<dbReference type="Proteomes" id="UP000001876">
    <property type="component" value="Unassembled WGS sequence"/>
</dbReference>
<reference evidence="2 3" key="1">
    <citation type="journal article" date="2009" name="Science">
        <title>Green evolution and dynamic adaptations revealed by genomes of the marine picoeukaryotes Micromonas.</title>
        <authorList>
            <person name="Worden A.Z."/>
            <person name="Lee J.H."/>
            <person name="Mock T."/>
            <person name="Rouze P."/>
            <person name="Simmons M.P."/>
            <person name="Aerts A.L."/>
            <person name="Allen A.E."/>
            <person name="Cuvelier M.L."/>
            <person name="Derelle E."/>
            <person name="Everett M.V."/>
            <person name="Foulon E."/>
            <person name="Grimwood J."/>
            <person name="Gundlach H."/>
            <person name="Henrissat B."/>
            <person name="Napoli C."/>
            <person name="McDonald S.M."/>
            <person name="Parker M.S."/>
            <person name="Rombauts S."/>
            <person name="Salamov A."/>
            <person name="Von Dassow P."/>
            <person name="Badger J.H."/>
            <person name="Coutinho P.M."/>
            <person name="Demir E."/>
            <person name="Dubchak I."/>
            <person name="Gentemann C."/>
            <person name="Eikrem W."/>
            <person name="Gready J.E."/>
            <person name="John U."/>
            <person name="Lanier W."/>
            <person name="Lindquist E.A."/>
            <person name="Lucas S."/>
            <person name="Mayer K.F."/>
            <person name="Moreau H."/>
            <person name="Not F."/>
            <person name="Otillar R."/>
            <person name="Panaud O."/>
            <person name="Pangilinan J."/>
            <person name="Paulsen I."/>
            <person name="Piegu B."/>
            <person name="Poliakov A."/>
            <person name="Robbens S."/>
            <person name="Schmutz J."/>
            <person name="Toulza E."/>
            <person name="Wyss T."/>
            <person name="Zelensky A."/>
            <person name="Zhou K."/>
            <person name="Armbrust E.V."/>
            <person name="Bhattacharya D."/>
            <person name="Goodenough U.W."/>
            <person name="Van de Peer Y."/>
            <person name="Grigoriev I.V."/>
        </authorList>
    </citation>
    <scope>NUCLEOTIDE SEQUENCE [LARGE SCALE GENOMIC DNA]</scope>
    <source>
        <strain evidence="2 3">CCMP1545</strain>
    </source>
</reference>
<feature type="region of interest" description="Disordered" evidence="1">
    <location>
        <begin position="115"/>
        <end position="150"/>
    </location>
</feature>
<dbReference type="RefSeq" id="XP_003057316.1">
    <property type="nucleotide sequence ID" value="XM_003057270.1"/>
</dbReference>
<dbReference type="AlphaFoldDB" id="C1MM15"/>
<feature type="region of interest" description="Disordered" evidence="1">
    <location>
        <begin position="386"/>
        <end position="429"/>
    </location>
</feature>
<feature type="region of interest" description="Disordered" evidence="1">
    <location>
        <begin position="305"/>
        <end position="327"/>
    </location>
</feature>
<gene>
    <name evidence="2" type="ORF">MICPUCDRAFT_56363</name>
</gene>
<name>C1MM15_MICPC</name>
<evidence type="ECO:0000313" key="2">
    <source>
        <dbReference type="EMBL" id="EEH58961.1"/>
    </source>
</evidence>
<sequence>MTPAESERPSTDASEVERELRAFTAYEAVARSIDATSSVRDLLTVSTSSALLVTLLKHYAARCLAPDALARADEFDPGDKEHGSFLWTTLGALTNLLNGPEFDFDDGARAIARSPIPPRSILPAGSRAKEADSVDPRGPVPKPPSPVPAESAAVAHLVHPHPRTLLTPTDPADGRVHGHAHEPALACAQITLQNGFYRGVLAPLLRRALTQSDPCDGVLDALFSLLNALLFQSCAASSVLVRSHQTASTNLTRSTAAECVACGVVDALLDAAAREKNLHAAPRVALHALRTLAGYAGGHVVDASDPAVEDEDEGDEGDEDVADVADVDATTCDRVRTGATASTRARARGAARDEDDFGGGDNARALAEKGAFGVLERLIGRFAASGARGWTPPAASGGRAATIAEDEDALDAFASPRKRSRRGGGGGDAATATAAAAAAATGEYSANARDVAREDASGACGAAGADASDGERVVNAEASYRHPGEELLSAALKLLKRMLKRVAARTMVRCASKATLVALVDSVSVIALNVKVAPEPRSQARACYLEFTEEHQRKAIKVLDHLGSILKNFTEDEGGTFYPAVRLKINEAILTGIDSYLDITLISEMDGKVRGSQQRLYDHDHAEMRYFRREQYDERLTADVVGRWLRLAAKHALSLTKPVDENGEKSWERREVDPRMKTHNIYAVRAWRSYGQLGRLKGNPLRDCEDDRSRLWMEETISSWSETDPDDRYVKCVDEAMHRLTRLAIHRGVQRCAVEHWRVMCCQAAADLLDAFDAGAFDGGHAPLCGGFSSYAVTVFRGSNGIESARDSVMDVLKELAARVFERPTEPVVSCGGNGRLSAVHLVNVMTRTYGKEFYRPFYHDTSESQSEKPTRLGELVAPESIAWVADVLDLVDDAARVNARASSPSRKTRRAPAWLARARGDAAATRRLAESASLALAALAAFITRLPAGPARRSADERDDDLSRLRRANLARAFATAERMKLCPRESENACFAEESVPPFPPSPTIDLFRRAREAIEDAHARATAAKTAEGRVVAVATPAAAMREKAPAASAGAGRAVADVVTPAPAASRTTRRRTRS</sequence>
<evidence type="ECO:0000256" key="1">
    <source>
        <dbReference type="SAM" id="MobiDB-lite"/>
    </source>
</evidence>
<dbReference type="GeneID" id="9682299"/>
<evidence type="ECO:0000313" key="3">
    <source>
        <dbReference type="Proteomes" id="UP000001876"/>
    </source>
</evidence>
<feature type="region of interest" description="Disordered" evidence="1">
    <location>
        <begin position="1048"/>
        <end position="1079"/>
    </location>
</feature>
<dbReference type="EMBL" id="GG663737">
    <property type="protein sequence ID" value="EEH58961.1"/>
    <property type="molecule type" value="Genomic_DNA"/>
</dbReference>
<keyword evidence="3" id="KW-1185">Reference proteome</keyword>
<protein>
    <submittedName>
        <fullName evidence="2">Predicted protein</fullName>
    </submittedName>
</protein>
<dbReference type="KEGG" id="mpp:MICPUCDRAFT_56363"/>
<feature type="compositionally biased region" description="Acidic residues" evidence="1">
    <location>
        <begin position="307"/>
        <end position="326"/>
    </location>
</feature>
<proteinExistence type="predicted"/>
<accession>C1MM15</accession>